<keyword evidence="1" id="KW-0472">Membrane</keyword>
<organism evidence="2">
    <name type="scientific">Pyrodinium bahamense</name>
    <dbReference type="NCBI Taxonomy" id="73915"/>
    <lineage>
        <taxon>Eukaryota</taxon>
        <taxon>Sar</taxon>
        <taxon>Alveolata</taxon>
        <taxon>Dinophyceae</taxon>
        <taxon>Gonyaulacales</taxon>
        <taxon>Pyrocystaceae</taxon>
        <taxon>Pyrodinium</taxon>
    </lineage>
</organism>
<keyword evidence="1" id="KW-1133">Transmembrane helix</keyword>
<dbReference type="AlphaFoldDB" id="A0A7S0AMT2"/>
<dbReference type="CDD" id="cd01610">
    <property type="entry name" value="PAP2_like"/>
    <property type="match status" value="1"/>
</dbReference>
<sequence>MADGPLPQFQGCIPLWADTTNGTNGTCPYGTHIHLPFSGFTFPAQPSFLSLVACLYSSAPFLAMLLVLALLRKTRRPREVCWLLYSAFNGVAAELLKDMIGQPRPMSCLTSCGMPSGHSSYSVGFLCLLVQDLALGPPLLTQPQRLGRAATMAALLLPVPPAPPVGCSLPLLAPP</sequence>
<evidence type="ECO:0000313" key="2">
    <source>
        <dbReference type="EMBL" id="CAD8368523.1"/>
    </source>
</evidence>
<feature type="transmembrane region" description="Helical" evidence="1">
    <location>
        <begin position="48"/>
        <end position="71"/>
    </location>
</feature>
<dbReference type="SUPFAM" id="SSF48317">
    <property type="entry name" value="Acid phosphatase/Vanadium-dependent haloperoxidase"/>
    <property type="match status" value="1"/>
</dbReference>
<name>A0A7S0AMT2_9DINO</name>
<evidence type="ECO:0000256" key="1">
    <source>
        <dbReference type="SAM" id="Phobius"/>
    </source>
</evidence>
<keyword evidence="1" id="KW-0812">Transmembrane</keyword>
<evidence type="ECO:0008006" key="3">
    <source>
        <dbReference type="Google" id="ProtNLM"/>
    </source>
</evidence>
<reference evidence="2" key="1">
    <citation type="submission" date="2021-01" db="EMBL/GenBank/DDBJ databases">
        <authorList>
            <person name="Corre E."/>
            <person name="Pelletier E."/>
            <person name="Niang G."/>
            <person name="Scheremetjew M."/>
            <person name="Finn R."/>
            <person name="Kale V."/>
            <person name="Holt S."/>
            <person name="Cochrane G."/>
            <person name="Meng A."/>
            <person name="Brown T."/>
            <person name="Cohen L."/>
        </authorList>
    </citation>
    <scope>NUCLEOTIDE SEQUENCE</scope>
    <source>
        <strain evidence="2">Pbaha01</strain>
    </source>
</reference>
<dbReference type="InterPro" id="IPR036938">
    <property type="entry name" value="PAP2/HPO_sf"/>
</dbReference>
<dbReference type="EMBL" id="HBEG01030964">
    <property type="protein sequence ID" value="CAD8368523.1"/>
    <property type="molecule type" value="Transcribed_RNA"/>
</dbReference>
<proteinExistence type="predicted"/>
<gene>
    <name evidence="2" type="ORF">PBAH0796_LOCUS18919</name>
</gene>
<protein>
    <recommendedName>
        <fullName evidence="3">Dolichyldiphosphatase</fullName>
    </recommendedName>
</protein>
<accession>A0A7S0AMT2</accession>